<gene>
    <name evidence="3" type="ORF">QYE76_003232</name>
</gene>
<evidence type="ECO:0000313" key="4">
    <source>
        <dbReference type="Proteomes" id="UP001231189"/>
    </source>
</evidence>
<sequence length="171" mass="18581">MMLIVLPLLMQLQRRPMCSLKEIVRGFADEDDLYDLDEGFIKPPPKKAKTTSSKTALAPATTPAAQLSTASSLSKGKDIPSTAAIMASPPPGKPDFRTVISTLEAFASQFTSLETDKVRLQKEVESTSSKLGNEVKMAAEACQNADSLKEELERLRNKLKDEEALKIAAEA</sequence>
<keyword evidence="1" id="KW-0175">Coiled coil</keyword>
<dbReference type="AlphaFoldDB" id="A0AAD8RR38"/>
<comment type="caution">
    <text evidence="3">The sequence shown here is derived from an EMBL/GenBank/DDBJ whole genome shotgun (WGS) entry which is preliminary data.</text>
</comment>
<name>A0AAD8RR38_LOLMU</name>
<reference evidence="3" key="1">
    <citation type="submission" date="2023-07" db="EMBL/GenBank/DDBJ databases">
        <title>A chromosome-level genome assembly of Lolium multiflorum.</title>
        <authorList>
            <person name="Chen Y."/>
            <person name="Copetti D."/>
            <person name="Kolliker R."/>
            <person name="Studer B."/>
        </authorList>
    </citation>
    <scope>NUCLEOTIDE SEQUENCE</scope>
    <source>
        <strain evidence="3">02402/16</strain>
        <tissue evidence="3">Leaf</tissue>
    </source>
</reference>
<organism evidence="3 4">
    <name type="scientific">Lolium multiflorum</name>
    <name type="common">Italian ryegrass</name>
    <name type="synonym">Lolium perenne subsp. multiflorum</name>
    <dbReference type="NCBI Taxonomy" id="4521"/>
    <lineage>
        <taxon>Eukaryota</taxon>
        <taxon>Viridiplantae</taxon>
        <taxon>Streptophyta</taxon>
        <taxon>Embryophyta</taxon>
        <taxon>Tracheophyta</taxon>
        <taxon>Spermatophyta</taxon>
        <taxon>Magnoliopsida</taxon>
        <taxon>Liliopsida</taxon>
        <taxon>Poales</taxon>
        <taxon>Poaceae</taxon>
        <taxon>BOP clade</taxon>
        <taxon>Pooideae</taxon>
        <taxon>Poodae</taxon>
        <taxon>Poeae</taxon>
        <taxon>Poeae Chloroplast Group 2 (Poeae type)</taxon>
        <taxon>Loliodinae</taxon>
        <taxon>Loliinae</taxon>
        <taxon>Lolium</taxon>
    </lineage>
</organism>
<evidence type="ECO:0000313" key="3">
    <source>
        <dbReference type="EMBL" id="KAK1628917.1"/>
    </source>
</evidence>
<keyword evidence="4" id="KW-1185">Reference proteome</keyword>
<proteinExistence type="predicted"/>
<feature type="compositionally biased region" description="Low complexity" evidence="2">
    <location>
        <begin position="50"/>
        <end position="74"/>
    </location>
</feature>
<dbReference type="EMBL" id="JAUUTY010000005">
    <property type="protein sequence ID" value="KAK1628917.1"/>
    <property type="molecule type" value="Genomic_DNA"/>
</dbReference>
<evidence type="ECO:0000256" key="2">
    <source>
        <dbReference type="SAM" id="MobiDB-lite"/>
    </source>
</evidence>
<dbReference type="Proteomes" id="UP001231189">
    <property type="component" value="Unassembled WGS sequence"/>
</dbReference>
<accession>A0AAD8RR38</accession>
<feature type="coiled-coil region" evidence="1">
    <location>
        <begin position="135"/>
        <end position="165"/>
    </location>
</feature>
<feature type="region of interest" description="Disordered" evidence="2">
    <location>
        <begin position="40"/>
        <end position="76"/>
    </location>
</feature>
<evidence type="ECO:0000256" key="1">
    <source>
        <dbReference type="SAM" id="Coils"/>
    </source>
</evidence>
<protein>
    <submittedName>
        <fullName evidence="3">Uncharacterized protein</fullName>
    </submittedName>
</protein>